<dbReference type="AlphaFoldDB" id="A0A0A8YK90"/>
<sequence length="43" mass="4867">MEVSKHKFSSALLKPGQYQTIKEQQGRNLSIKIPKPSTYPPPI</sequence>
<accession>A0A0A8YK90</accession>
<feature type="compositionally biased region" description="Polar residues" evidence="1">
    <location>
        <begin position="17"/>
        <end position="28"/>
    </location>
</feature>
<name>A0A0A8YK90_ARUDO</name>
<proteinExistence type="predicted"/>
<evidence type="ECO:0000313" key="2">
    <source>
        <dbReference type="EMBL" id="JAD26556.1"/>
    </source>
</evidence>
<evidence type="ECO:0000256" key="1">
    <source>
        <dbReference type="SAM" id="MobiDB-lite"/>
    </source>
</evidence>
<feature type="region of interest" description="Disordered" evidence="1">
    <location>
        <begin position="15"/>
        <end position="43"/>
    </location>
</feature>
<reference evidence="2" key="1">
    <citation type="submission" date="2014-09" db="EMBL/GenBank/DDBJ databases">
        <authorList>
            <person name="Magalhaes I.L.F."/>
            <person name="Oliveira U."/>
            <person name="Santos F.R."/>
            <person name="Vidigal T.H.D.A."/>
            <person name="Brescovit A.D."/>
            <person name="Santos A.J."/>
        </authorList>
    </citation>
    <scope>NUCLEOTIDE SEQUENCE</scope>
    <source>
        <tissue evidence="2">Shoot tissue taken approximately 20 cm above the soil surface</tissue>
    </source>
</reference>
<dbReference type="EMBL" id="GBRH01271339">
    <property type="protein sequence ID" value="JAD26556.1"/>
    <property type="molecule type" value="Transcribed_RNA"/>
</dbReference>
<protein>
    <submittedName>
        <fullName evidence="2">Uncharacterized protein</fullName>
    </submittedName>
</protein>
<organism evidence="2">
    <name type="scientific">Arundo donax</name>
    <name type="common">Giant reed</name>
    <name type="synonym">Donax arundinaceus</name>
    <dbReference type="NCBI Taxonomy" id="35708"/>
    <lineage>
        <taxon>Eukaryota</taxon>
        <taxon>Viridiplantae</taxon>
        <taxon>Streptophyta</taxon>
        <taxon>Embryophyta</taxon>
        <taxon>Tracheophyta</taxon>
        <taxon>Spermatophyta</taxon>
        <taxon>Magnoliopsida</taxon>
        <taxon>Liliopsida</taxon>
        <taxon>Poales</taxon>
        <taxon>Poaceae</taxon>
        <taxon>PACMAD clade</taxon>
        <taxon>Arundinoideae</taxon>
        <taxon>Arundineae</taxon>
        <taxon>Arundo</taxon>
    </lineage>
</organism>
<reference evidence="2" key="2">
    <citation type="journal article" date="2015" name="Data Brief">
        <title>Shoot transcriptome of the giant reed, Arundo donax.</title>
        <authorList>
            <person name="Barrero R.A."/>
            <person name="Guerrero F.D."/>
            <person name="Moolhuijzen P."/>
            <person name="Goolsby J.A."/>
            <person name="Tidwell J."/>
            <person name="Bellgard S.E."/>
            <person name="Bellgard M.I."/>
        </authorList>
    </citation>
    <scope>NUCLEOTIDE SEQUENCE</scope>
    <source>
        <tissue evidence="2">Shoot tissue taken approximately 20 cm above the soil surface</tissue>
    </source>
</reference>